<gene>
    <name evidence="1" type="ORF">FCK90_13840</name>
</gene>
<dbReference type="EMBL" id="SZWF01000026">
    <property type="protein sequence ID" value="KAA9393128.1"/>
    <property type="molecule type" value="Genomic_DNA"/>
</dbReference>
<protein>
    <submittedName>
        <fullName evidence="1">Uncharacterized protein</fullName>
    </submittedName>
</protein>
<proteinExistence type="predicted"/>
<organism evidence="1 2">
    <name type="scientific">Kocuria coralli</name>
    <dbReference type="NCBI Taxonomy" id="1461025"/>
    <lineage>
        <taxon>Bacteria</taxon>
        <taxon>Bacillati</taxon>
        <taxon>Actinomycetota</taxon>
        <taxon>Actinomycetes</taxon>
        <taxon>Micrococcales</taxon>
        <taxon>Micrococcaceae</taxon>
        <taxon>Kocuria</taxon>
    </lineage>
</organism>
<dbReference type="OrthoDB" id="9842336at2"/>
<dbReference type="RefSeq" id="WP_158034901.1">
    <property type="nucleotide sequence ID" value="NZ_ML708630.1"/>
</dbReference>
<reference evidence="1 2" key="1">
    <citation type="submission" date="2019-05" db="EMBL/GenBank/DDBJ databases">
        <title>Kocuria coralli sp. nov., a novel actinobacterium isolated from coral reef seawater.</title>
        <authorList>
            <person name="Li J."/>
        </authorList>
    </citation>
    <scope>NUCLEOTIDE SEQUENCE [LARGE SCALE GENOMIC DNA]</scope>
    <source>
        <strain evidence="1 2">SCSIO 13007</strain>
    </source>
</reference>
<sequence length="221" mass="24212">MKLGHRPEHSRIHFKVQDATGLNMVLSRDVLRRTYAAVKELCRHFCETAADSDGNALSISFIESQSGDIVFIVDDLGELSSASHHRLRRFHRDSPSSDGIRLAAQAAMRNTVFLAQATMFAFEFGGVRPVPASQDGLVDLVSEETSQRLRVPAEVARALLDPDMQDTMREFFAAIGEQGAASIVIGLDPDTPERRLEFLIPAIDDVIDFVDGAPLPVQGPA</sequence>
<name>A0A5J5KUR1_9MICC</name>
<evidence type="ECO:0000313" key="1">
    <source>
        <dbReference type="EMBL" id="KAA9393128.1"/>
    </source>
</evidence>
<accession>A0A5J5KUR1</accession>
<dbReference type="AlphaFoldDB" id="A0A5J5KUR1"/>
<dbReference type="Proteomes" id="UP000325957">
    <property type="component" value="Unassembled WGS sequence"/>
</dbReference>
<comment type="caution">
    <text evidence="1">The sequence shown here is derived from an EMBL/GenBank/DDBJ whole genome shotgun (WGS) entry which is preliminary data.</text>
</comment>
<evidence type="ECO:0000313" key="2">
    <source>
        <dbReference type="Proteomes" id="UP000325957"/>
    </source>
</evidence>
<keyword evidence="2" id="KW-1185">Reference proteome</keyword>